<evidence type="ECO:0000259" key="1">
    <source>
        <dbReference type="PROSITE" id="PS51186"/>
    </source>
</evidence>
<evidence type="ECO:0000313" key="2">
    <source>
        <dbReference type="EMBL" id="QIK72865.1"/>
    </source>
</evidence>
<dbReference type="SUPFAM" id="SSF55729">
    <property type="entry name" value="Acyl-CoA N-acyltransferases (Nat)"/>
    <property type="match status" value="1"/>
</dbReference>
<name>A0A6G7Y7S1_9ACTN</name>
<accession>A0A6G7Y7S1</accession>
<gene>
    <name evidence="2" type="ORF">G7070_12025</name>
</gene>
<proteinExistence type="predicted"/>
<dbReference type="PROSITE" id="PS51186">
    <property type="entry name" value="GNAT"/>
    <property type="match status" value="1"/>
</dbReference>
<feature type="domain" description="N-acetyltransferase" evidence="1">
    <location>
        <begin position="1"/>
        <end position="121"/>
    </location>
</feature>
<dbReference type="AlphaFoldDB" id="A0A6G7Y7S1"/>
<evidence type="ECO:0000313" key="3">
    <source>
        <dbReference type="Proteomes" id="UP000501058"/>
    </source>
</evidence>
<dbReference type="Pfam" id="PF00583">
    <property type="entry name" value="Acetyltransf_1"/>
    <property type="match status" value="1"/>
</dbReference>
<keyword evidence="3" id="KW-1185">Reference proteome</keyword>
<dbReference type="Proteomes" id="UP000501058">
    <property type="component" value="Chromosome"/>
</dbReference>
<reference evidence="2 3" key="1">
    <citation type="submission" date="2020-03" db="EMBL/GenBank/DDBJ databases">
        <title>Propioniciclava sp. nov., isolated from Hydrophilus acuminatus.</title>
        <authorList>
            <person name="Hyun D.-W."/>
            <person name="Bae J.-W."/>
        </authorList>
    </citation>
    <scope>NUCLEOTIDE SEQUENCE [LARGE SCALE GENOMIC DNA]</scope>
    <source>
        <strain evidence="2 3">HDW11</strain>
    </source>
</reference>
<dbReference type="RefSeq" id="WP_166233939.1">
    <property type="nucleotide sequence ID" value="NZ_CP049865.1"/>
</dbReference>
<sequence length="142" mass="15886">MAQHQRRFDAEGNVLFVVEHGGRIVGYGWVAWLTPVQHGGRNAPDGWYLSGVVIAPGLRRRGLGRRLTQQRIAWALERGDAVHYVVAASNRASRDLHASLGFEEVTDDFRMPGVVFTRDDGLLCRLVDRAEAPVIDLASRRR</sequence>
<dbReference type="GO" id="GO:0016747">
    <property type="term" value="F:acyltransferase activity, transferring groups other than amino-acyl groups"/>
    <property type="evidence" value="ECO:0007669"/>
    <property type="project" value="InterPro"/>
</dbReference>
<keyword evidence="2" id="KW-0808">Transferase</keyword>
<dbReference type="EMBL" id="CP049865">
    <property type="protein sequence ID" value="QIK72865.1"/>
    <property type="molecule type" value="Genomic_DNA"/>
</dbReference>
<dbReference type="InterPro" id="IPR016181">
    <property type="entry name" value="Acyl_CoA_acyltransferase"/>
</dbReference>
<organism evidence="2 3">
    <name type="scientific">Propioniciclava coleopterorum</name>
    <dbReference type="NCBI Taxonomy" id="2714937"/>
    <lineage>
        <taxon>Bacteria</taxon>
        <taxon>Bacillati</taxon>
        <taxon>Actinomycetota</taxon>
        <taxon>Actinomycetes</taxon>
        <taxon>Propionibacteriales</taxon>
        <taxon>Propionibacteriaceae</taxon>
        <taxon>Propioniciclava</taxon>
    </lineage>
</organism>
<dbReference type="PANTHER" id="PTHR43072">
    <property type="entry name" value="N-ACETYLTRANSFERASE"/>
    <property type="match status" value="1"/>
</dbReference>
<dbReference type="Gene3D" id="3.40.630.30">
    <property type="match status" value="1"/>
</dbReference>
<dbReference type="KEGG" id="prv:G7070_12025"/>
<protein>
    <submittedName>
        <fullName evidence="2">GNAT family N-acetyltransferase</fullName>
    </submittedName>
</protein>
<dbReference type="InterPro" id="IPR000182">
    <property type="entry name" value="GNAT_dom"/>
</dbReference>